<evidence type="ECO:0000256" key="1">
    <source>
        <dbReference type="SAM" id="MobiDB-lite"/>
    </source>
</evidence>
<dbReference type="Pfam" id="PF20146">
    <property type="entry name" value="NRF"/>
    <property type="match status" value="1"/>
</dbReference>
<dbReference type="AlphaFoldDB" id="A0AAN9B094"/>
<feature type="transmembrane region" description="Helical" evidence="2">
    <location>
        <begin position="651"/>
        <end position="670"/>
    </location>
</feature>
<feature type="domain" description="Nose resistant-to-fluoxetine protein N-terminal" evidence="4">
    <location>
        <begin position="116"/>
        <end position="245"/>
    </location>
</feature>
<organism evidence="5 6">
    <name type="scientific">Littorina saxatilis</name>
    <dbReference type="NCBI Taxonomy" id="31220"/>
    <lineage>
        <taxon>Eukaryota</taxon>
        <taxon>Metazoa</taxon>
        <taxon>Spiralia</taxon>
        <taxon>Lophotrochozoa</taxon>
        <taxon>Mollusca</taxon>
        <taxon>Gastropoda</taxon>
        <taxon>Caenogastropoda</taxon>
        <taxon>Littorinimorpha</taxon>
        <taxon>Littorinoidea</taxon>
        <taxon>Littorinidae</taxon>
        <taxon>Littorina</taxon>
    </lineage>
</organism>
<feature type="transmembrane region" description="Helical" evidence="2">
    <location>
        <begin position="432"/>
        <end position="450"/>
    </location>
</feature>
<protein>
    <recommendedName>
        <fullName evidence="4">Nose resistant-to-fluoxetine protein N-terminal domain-containing protein</fullName>
    </recommendedName>
</protein>
<keyword evidence="3" id="KW-0732">Signal</keyword>
<evidence type="ECO:0000313" key="6">
    <source>
        <dbReference type="Proteomes" id="UP001374579"/>
    </source>
</evidence>
<evidence type="ECO:0000259" key="4">
    <source>
        <dbReference type="SMART" id="SM00703"/>
    </source>
</evidence>
<dbReference type="PANTHER" id="PTHR11161">
    <property type="entry name" value="O-ACYLTRANSFERASE"/>
    <property type="match status" value="1"/>
</dbReference>
<gene>
    <name evidence="5" type="ORF">V1264_005817</name>
</gene>
<feature type="transmembrane region" description="Helical" evidence="2">
    <location>
        <begin position="762"/>
        <end position="781"/>
    </location>
</feature>
<feature type="transmembrane region" description="Helical" evidence="2">
    <location>
        <begin position="729"/>
        <end position="750"/>
    </location>
</feature>
<feature type="transmembrane region" description="Helical" evidence="2">
    <location>
        <begin position="516"/>
        <end position="537"/>
    </location>
</feature>
<dbReference type="GO" id="GO:0016747">
    <property type="term" value="F:acyltransferase activity, transferring groups other than amino-acyl groups"/>
    <property type="evidence" value="ECO:0007669"/>
    <property type="project" value="InterPro"/>
</dbReference>
<dbReference type="InterPro" id="IPR002656">
    <property type="entry name" value="Acyl_transf_3_dom"/>
</dbReference>
<dbReference type="Pfam" id="PF01757">
    <property type="entry name" value="Acyl_transf_3"/>
    <property type="match status" value="1"/>
</dbReference>
<feature type="region of interest" description="Disordered" evidence="1">
    <location>
        <begin position="25"/>
        <end position="45"/>
    </location>
</feature>
<proteinExistence type="predicted"/>
<keyword evidence="2" id="KW-1133">Transmembrane helix</keyword>
<evidence type="ECO:0000256" key="3">
    <source>
        <dbReference type="SAM" id="SignalP"/>
    </source>
</evidence>
<feature type="transmembrane region" description="Helical" evidence="2">
    <location>
        <begin position="682"/>
        <end position="703"/>
    </location>
</feature>
<feature type="transmembrane region" description="Helical" evidence="2">
    <location>
        <begin position="793"/>
        <end position="817"/>
    </location>
</feature>
<accession>A0AAN9B094</accession>
<dbReference type="InterPro" id="IPR052728">
    <property type="entry name" value="O2_lipid_transport_reg"/>
</dbReference>
<reference evidence="5 6" key="1">
    <citation type="submission" date="2024-02" db="EMBL/GenBank/DDBJ databases">
        <title>Chromosome-scale genome assembly of the rough periwinkle Littorina saxatilis.</title>
        <authorList>
            <person name="De Jode A."/>
            <person name="Faria R."/>
            <person name="Formenti G."/>
            <person name="Sims Y."/>
            <person name="Smith T.P."/>
            <person name="Tracey A."/>
            <person name="Wood J.M.D."/>
            <person name="Zagrodzka Z.B."/>
            <person name="Johannesson K."/>
            <person name="Butlin R.K."/>
            <person name="Leder E.H."/>
        </authorList>
    </citation>
    <scope>NUCLEOTIDE SEQUENCE [LARGE SCALE GENOMIC DNA]</scope>
    <source>
        <strain evidence="5">Snail1</strain>
        <tissue evidence="5">Muscle</tissue>
    </source>
</reference>
<comment type="caution">
    <text evidence="5">The sequence shown here is derived from an EMBL/GenBank/DDBJ whole genome shotgun (WGS) entry which is preliminary data.</text>
</comment>
<dbReference type="Proteomes" id="UP001374579">
    <property type="component" value="Unassembled WGS sequence"/>
</dbReference>
<feature type="transmembrane region" description="Helical" evidence="2">
    <location>
        <begin position="255"/>
        <end position="278"/>
    </location>
</feature>
<feature type="transmembrane region" description="Helical" evidence="2">
    <location>
        <begin position="610"/>
        <end position="631"/>
    </location>
</feature>
<name>A0AAN9B094_9CAEN</name>
<feature type="transmembrane region" description="Helical" evidence="2">
    <location>
        <begin position="588"/>
        <end position="603"/>
    </location>
</feature>
<dbReference type="SMART" id="SM00703">
    <property type="entry name" value="NRF"/>
    <property type="match status" value="1"/>
</dbReference>
<keyword evidence="2" id="KW-0472">Membrane</keyword>
<evidence type="ECO:0000313" key="5">
    <source>
        <dbReference type="EMBL" id="KAK7096532.1"/>
    </source>
</evidence>
<feature type="chain" id="PRO_5042865648" description="Nose resistant-to-fluoxetine protein N-terminal domain-containing protein" evidence="3">
    <location>
        <begin position="19"/>
        <end position="837"/>
    </location>
</feature>
<keyword evidence="6" id="KW-1185">Reference proteome</keyword>
<keyword evidence="2" id="KW-0812">Transmembrane</keyword>
<feature type="region of interest" description="Disordered" evidence="1">
    <location>
        <begin position="375"/>
        <end position="394"/>
    </location>
</feature>
<evidence type="ECO:0000256" key="2">
    <source>
        <dbReference type="SAM" id="Phobius"/>
    </source>
</evidence>
<feature type="transmembrane region" description="Helical" evidence="2">
    <location>
        <begin position="470"/>
        <end position="495"/>
    </location>
</feature>
<sequence>MWSLGLVLASCLLVCLHAQATIGNTTPTSRPTTITTTTSSSNNTTPVIPASWLQSMINVVESLRNSSSGHSSPGTLFADPGLTSLLSRSAQEILSVLARDPGLAHTLRHTVTLDPATQCAADLLALGAGLQQGDMWALQMLDAMGKPVSGILTGQLTFVGDYDECVSISHTNKSHTIQGQFCSLTLQAPAIMTKGQNQDLFLGVQPTLRVHVCLPRSCSETNIRALLAPTAKSLGTPIYAVTCQRRKDPSGDKRFLGVMITFAILTLFCVAGTAYGVYVDGRTDTRQNITPQQKVPAISNGHTNGGFLTEKEINTVDGGHVNGDLTNGNVMHIEGGLSEGVAANEVHVNGDLTNGNVMHMEGGLSEGVMANGGNSKTGGVTQNGTAATPDVKNSSTEGSVWRKVLLSFSVLRNGRKVLDCSHNKADIRCLHGIRVLSITWVVLGHCFVSFGQAQGNTNSTFIMLKHFSYMVLPAALLSVDTFFLLSGCLTSLLFLRSTSKSGVTISGMILYYVHRIWRLTPLYGGILAFYIGVSPYLKEGPYQDVAGVDAETNCRHYWYYNILYVNNVVGNKLQTMCVGWSWYLSNDMQFYVIAPICLIPWALKGRVRILGFVLAGGLILTHVISSGVISYTRELALFTRNTWDYMADIYFVPWCRVGPYAVGLLLGFVLHTTRCTYRMTKMSVFLGWTMATCVGLVLVYVLYDNVGDLTHGIEWSPSQYATYEALGKVVWAVCVAWVVFACCTGHGGYVNTVLSWRAWAPLSRLTYGVYLLHLIVVSTLAGNLKKPFYMDGWTGACFTIAVTVLSFLTAFTFSMLIEAPTLGLEKAVLGNIFHKKK</sequence>
<dbReference type="PANTHER" id="PTHR11161:SF0">
    <property type="entry name" value="O-ACYLTRANSFERASE LIKE PROTEIN"/>
    <property type="match status" value="1"/>
</dbReference>
<dbReference type="InterPro" id="IPR006621">
    <property type="entry name" value="Nose-resist-to-fluoxetine_N"/>
</dbReference>
<dbReference type="EMBL" id="JBAMIC010000014">
    <property type="protein sequence ID" value="KAK7096532.1"/>
    <property type="molecule type" value="Genomic_DNA"/>
</dbReference>
<feature type="signal peptide" evidence="3">
    <location>
        <begin position="1"/>
        <end position="18"/>
    </location>
</feature>